<sequence length="137" mass="14639">MVDGLSEMGDRAAVELLSKAGPRDERLGFGWTDVAVLVTPVLYIALDQAVRKLVDDSIDGARRGVLRRLRSTVQRRTDGPGLPQLSDAQIAEIRDQVTVLAVERGVPGDKVERVREAVVEVLSGRDGEGSAGPPPTG</sequence>
<dbReference type="EMBL" id="VFPA01000007">
    <property type="protein sequence ID" value="TQM02257.1"/>
    <property type="molecule type" value="Genomic_DNA"/>
</dbReference>
<gene>
    <name evidence="1" type="ORF">FB558_8123</name>
</gene>
<evidence type="ECO:0000313" key="1">
    <source>
        <dbReference type="EMBL" id="TQM02257.1"/>
    </source>
</evidence>
<accession>A0A543CYT5</accession>
<comment type="caution">
    <text evidence="1">The sequence shown here is derived from an EMBL/GenBank/DDBJ whole genome shotgun (WGS) entry which is preliminary data.</text>
</comment>
<dbReference type="Proteomes" id="UP000315677">
    <property type="component" value="Unassembled WGS sequence"/>
</dbReference>
<organism evidence="1 2">
    <name type="scientific">Pseudonocardia kunmingensis</name>
    <dbReference type="NCBI Taxonomy" id="630975"/>
    <lineage>
        <taxon>Bacteria</taxon>
        <taxon>Bacillati</taxon>
        <taxon>Actinomycetota</taxon>
        <taxon>Actinomycetes</taxon>
        <taxon>Pseudonocardiales</taxon>
        <taxon>Pseudonocardiaceae</taxon>
        <taxon>Pseudonocardia</taxon>
    </lineage>
</organism>
<reference evidence="1 2" key="1">
    <citation type="submission" date="2019-06" db="EMBL/GenBank/DDBJ databases">
        <title>Sequencing the genomes of 1000 actinobacteria strains.</title>
        <authorList>
            <person name="Klenk H.-P."/>
        </authorList>
    </citation>
    <scope>NUCLEOTIDE SEQUENCE [LARGE SCALE GENOMIC DNA]</scope>
    <source>
        <strain evidence="1 2">DSM 45301</strain>
    </source>
</reference>
<evidence type="ECO:0000313" key="2">
    <source>
        <dbReference type="Proteomes" id="UP000315677"/>
    </source>
</evidence>
<protein>
    <submittedName>
        <fullName evidence="1">Uncharacterized protein</fullName>
    </submittedName>
</protein>
<dbReference type="AlphaFoldDB" id="A0A543CYT5"/>
<proteinExistence type="predicted"/>
<keyword evidence="2" id="KW-1185">Reference proteome</keyword>
<name>A0A543CYT5_9PSEU</name>